<evidence type="ECO:0000256" key="4">
    <source>
        <dbReference type="ARBA" id="ARBA00023004"/>
    </source>
</evidence>
<dbReference type="InterPro" id="IPR036010">
    <property type="entry name" value="2Fe-2S_ferredoxin-like_sf"/>
</dbReference>
<evidence type="ECO:0000256" key="2">
    <source>
        <dbReference type="ARBA" id="ARBA00022723"/>
    </source>
</evidence>
<dbReference type="PANTHER" id="PTHR44379:SF6">
    <property type="entry name" value="BLR6046 PROTEIN"/>
    <property type="match status" value="1"/>
</dbReference>
<accession>A0ABU3S1S9</accession>
<keyword evidence="2" id="KW-0479">Metal-binding</keyword>
<keyword evidence="1" id="KW-0001">2Fe-2S</keyword>
<dbReference type="InterPro" id="IPR006058">
    <property type="entry name" value="2Fe2S_fd_BS"/>
</dbReference>
<evidence type="ECO:0000256" key="5">
    <source>
        <dbReference type="ARBA" id="ARBA00023014"/>
    </source>
</evidence>
<dbReference type="Gene3D" id="3.10.20.30">
    <property type="match status" value="1"/>
</dbReference>
<organism evidence="7 8">
    <name type="scientific">Bosea rubneri</name>
    <dbReference type="NCBI Taxonomy" id="3075434"/>
    <lineage>
        <taxon>Bacteria</taxon>
        <taxon>Pseudomonadati</taxon>
        <taxon>Pseudomonadota</taxon>
        <taxon>Alphaproteobacteria</taxon>
        <taxon>Hyphomicrobiales</taxon>
        <taxon>Boseaceae</taxon>
        <taxon>Bosea</taxon>
    </lineage>
</organism>
<evidence type="ECO:0000259" key="6">
    <source>
        <dbReference type="PROSITE" id="PS51085"/>
    </source>
</evidence>
<dbReference type="EMBL" id="JAWDID010000002">
    <property type="protein sequence ID" value="MDU0338672.1"/>
    <property type="molecule type" value="Genomic_DNA"/>
</dbReference>
<dbReference type="PROSITE" id="PS00197">
    <property type="entry name" value="2FE2S_FER_1"/>
    <property type="match status" value="1"/>
</dbReference>
<gene>
    <name evidence="7" type="ORF">RKE40_02205</name>
</gene>
<dbReference type="InterPro" id="IPR001041">
    <property type="entry name" value="2Fe-2S_ferredoxin-type"/>
</dbReference>
<dbReference type="InterPro" id="IPR051452">
    <property type="entry name" value="Diverse_Oxidoreductases"/>
</dbReference>
<keyword evidence="5" id="KW-0411">Iron-sulfur</keyword>
<dbReference type="Pfam" id="PF00111">
    <property type="entry name" value="Fer2"/>
    <property type="match status" value="1"/>
</dbReference>
<dbReference type="Pfam" id="PF01799">
    <property type="entry name" value="Fer2_2"/>
    <property type="match status" value="1"/>
</dbReference>
<evidence type="ECO:0000313" key="7">
    <source>
        <dbReference type="EMBL" id="MDU0338672.1"/>
    </source>
</evidence>
<keyword evidence="3" id="KW-0560">Oxidoreductase</keyword>
<dbReference type="Gene3D" id="1.10.150.120">
    <property type="entry name" value="[2Fe-2S]-binding domain"/>
    <property type="match status" value="1"/>
</dbReference>
<dbReference type="RefSeq" id="WP_316016611.1">
    <property type="nucleotide sequence ID" value="NZ_JAWDID010000002.1"/>
</dbReference>
<dbReference type="PROSITE" id="PS51085">
    <property type="entry name" value="2FE2S_FER_2"/>
    <property type="match status" value="1"/>
</dbReference>
<dbReference type="SUPFAM" id="SSF54292">
    <property type="entry name" value="2Fe-2S ferredoxin-like"/>
    <property type="match status" value="1"/>
</dbReference>
<dbReference type="InterPro" id="IPR002888">
    <property type="entry name" value="2Fe-2S-bd"/>
</dbReference>
<dbReference type="CDD" id="cd00207">
    <property type="entry name" value="fer2"/>
    <property type="match status" value="1"/>
</dbReference>
<sequence length="156" mass="16735">MAISKALNVNGKRETLTVDDPDMPLLYALRDNLALRGPRFGCGMAQCGSCTVQVDGEAVRSCVVPLSSLTAEQKVVTLEGLGTPEKPHPVQRAFIEEQAAQCGYCINGMIMKSAAFLSKNTRPTEAEVKEALKDNLCRCGTHTRIVKAVLRAASNG</sequence>
<feature type="domain" description="2Fe-2S ferredoxin-type" evidence="6">
    <location>
        <begin position="3"/>
        <end position="81"/>
    </location>
</feature>
<evidence type="ECO:0000313" key="8">
    <source>
        <dbReference type="Proteomes" id="UP001254257"/>
    </source>
</evidence>
<proteinExistence type="predicted"/>
<keyword evidence="4" id="KW-0408">Iron</keyword>
<dbReference type="Proteomes" id="UP001254257">
    <property type="component" value="Unassembled WGS sequence"/>
</dbReference>
<evidence type="ECO:0000256" key="3">
    <source>
        <dbReference type="ARBA" id="ARBA00023002"/>
    </source>
</evidence>
<reference evidence="7 8" key="1">
    <citation type="submission" date="2023-09" db="EMBL/GenBank/DDBJ databases">
        <title>Whole genome shotgun sequencing (WGS) of Bosea sp. ZW T0_25, isolated from stored onions (Allium cepa).</title>
        <authorList>
            <person name="Stoll D.A."/>
            <person name="Huch M."/>
        </authorList>
    </citation>
    <scope>NUCLEOTIDE SEQUENCE [LARGE SCALE GENOMIC DNA]</scope>
    <source>
        <strain evidence="7 8">ZW T0_25</strain>
    </source>
</reference>
<dbReference type="InterPro" id="IPR012675">
    <property type="entry name" value="Beta-grasp_dom_sf"/>
</dbReference>
<dbReference type="SUPFAM" id="SSF47741">
    <property type="entry name" value="CO dehydrogenase ISP C-domain like"/>
    <property type="match status" value="1"/>
</dbReference>
<dbReference type="PANTHER" id="PTHR44379">
    <property type="entry name" value="OXIDOREDUCTASE WITH IRON-SULFUR SUBUNIT"/>
    <property type="match status" value="1"/>
</dbReference>
<name>A0ABU3S1S9_9HYPH</name>
<comment type="caution">
    <text evidence="7">The sequence shown here is derived from an EMBL/GenBank/DDBJ whole genome shotgun (WGS) entry which is preliminary data.</text>
</comment>
<protein>
    <submittedName>
        <fullName evidence="7">(2Fe-2S)-binding protein</fullName>
    </submittedName>
</protein>
<dbReference type="InterPro" id="IPR036884">
    <property type="entry name" value="2Fe-2S-bd_dom_sf"/>
</dbReference>
<keyword evidence="8" id="KW-1185">Reference proteome</keyword>
<evidence type="ECO:0000256" key="1">
    <source>
        <dbReference type="ARBA" id="ARBA00022714"/>
    </source>
</evidence>